<evidence type="ECO:0000313" key="2">
    <source>
        <dbReference type="Proteomes" id="UP000663583"/>
    </source>
</evidence>
<organism evidence="1 2">
    <name type="scientific">Mycobacterium kubicae</name>
    <dbReference type="NCBI Taxonomy" id="120959"/>
    <lineage>
        <taxon>Bacteria</taxon>
        <taxon>Bacillati</taxon>
        <taxon>Actinomycetota</taxon>
        <taxon>Actinomycetes</taxon>
        <taxon>Mycobacteriales</taxon>
        <taxon>Mycobacteriaceae</taxon>
        <taxon>Mycobacterium</taxon>
        <taxon>Mycobacterium simiae complex</taxon>
    </lineage>
</organism>
<name>A0AAX1JL31_9MYCO</name>
<geneLocation type="plasmid" evidence="1 2">
    <name>pJCM_13573_1</name>
</geneLocation>
<dbReference type="KEGG" id="mku:I2456_28095"/>
<gene>
    <name evidence="1" type="ORF">I2456_28095</name>
</gene>
<accession>A0AAX1JL31</accession>
<proteinExistence type="predicted"/>
<keyword evidence="1" id="KW-0614">Plasmid</keyword>
<dbReference type="Proteomes" id="UP000663583">
    <property type="component" value="Plasmid pJCM_13573_1"/>
</dbReference>
<dbReference type="RefSeq" id="WP_139823011.1">
    <property type="nucleotide sequence ID" value="NZ_CP045075.1"/>
</dbReference>
<protein>
    <submittedName>
        <fullName evidence="1">Uncharacterized protein</fullName>
    </submittedName>
</protein>
<dbReference type="AlphaFoldDB" id="A0AAX1JL31"/>
<reference evidence="1" key="1">
    <citation type="submission" date="2020-11" db="EMBL/GenBank/DDBJ databases">
        <title>Intraspecies plasmid and genomic variation of Mycobacterium kubicae revealed by the complete genome sequences of two clinical isolates.</title>
        <authorList>
            <person name="Hendrix J.R."/>
            <person name="Epperson L.E."/>
            <person name="Honda J.R."/>
            <person name="Strong M."/>
        </authorList>
    </citation>
    <scope>NUCLEOTIDE SEQUENCE</scope>
    <source>
        <strain evidence="1">JCM 13573</strain>
        <plasmid evidence="1">pJCM_13573_1</plasmid>
    </source>
</reference>
<evidence type="ECO:0000313" key="1">
    <source>
        <dbReference type="EMBL" id="QPI41052.1"/>
    </source>
</evidence>
<dbReference type="EMBL" id="CP065048">
    <property type="protein sequence ID" value="QPI41052.1"/>
    <property type="molecule type" value="Genomic_DNA"/>
</dbReference>
<sequence>MSVLAYMRFELAQNLRARDEVAAYARFVATCCGRHRRGTGPVAAREESRDAARPAAVAPQERGVLAGRVLARGVLAGRVLARVKRIEALLAAVPVSGESARDAGEVVVSVDSAGRLVGVSLPPECTVRYRAAELEEVLNRTLGAVSTPAAVSRRRQPIPA</sequence>